<name>A0A067BU18_SAPPC</name>
<dbReference type="SUPFAM" id="SSF50156">
    <property type="entry name" value="PDZ domain-like"/>
    <property type="match status" value="1"/>
</dbReference>
<dbReference type="Proteomes" id="UP000030745">
    <property type="component" value="Unassembled WGS sequence"/>
</dbReference>
<organism evidence="1 2">
    <name type="scientific">Saprolegnia parasitica (strain CBS 223.65)</name>
    <dbReference type="NCBI Taxonomy" id="695850"/>
    <lineage>
        <taxon>Eukaryota</taxon>
        <taxon>Sar</taxon>
        <taxon>Stramenopiles</taxon>
        <taxon>Oomycota</taxon>
        <taxon>Saprolegniomycetes</taxon>
        <taxon>Saprolegniales</taxon>
        <taxon>Saprolegniaceae</taxon>
        <taxon>Saprolegnia</taxon>
    </lineage>
</organism>
<sequence length="372" mass="40546">MAFGVGRSILDADGRGPDQQDNGFFEYKEVDIDVMSGLRCIGDMKLLMANAIYAEEDLFTLEGPHEVKLYHMPGADDVDNLADTDMVTILDWVNGGDAPSQWVLDIFGRPLVTSVSTDLVLDDIDNLRISYMSASSPLRPSSPGAASGYEPFLHVGTWVPMLSGARTVRRDSGPGSSNLMGLVGRPTPQLQSEYEDIVQTMHRAQETLRKFQSIGKPVSTQSLQTILLPLAMASPSAIARFGPSVLHQGVYTLIESDLQKGFVQAVRIWFRFDNERTLKVTKRNGSLGLKPVRQQDGWIVVQAVPGSACALAGMPPQEVFLTHVNGVDVSPPTCPAISDKTMRPQNLGHSVSWAGNVVPLVEEADVCELTYF</sequence>
<accession>A0A067BU18</accession>
<keyword evidence="2" id="KW-1185">Reference proteome</keyword>
<protein>
    <recommendedName>
        <fullName evidence="3">PDZ domain-containing protein</fullName>
    </recommendedName>
</protein>
<dbReference type="RefSeq" id="XP_012207541.1">
    <property type="nucleotide sequence ID" value="XM_012352151.1"/>
</dbReference>
<dbReference type="GeneID" id="24135054"/>
<evidence type="ECO:0008006" key="3">
    <source>
        <dbReference type="Google" id="ProtNLM"/>
    </source>
</evidence>
<dbReference type="AlphaFoldDB" id="A0A067BU18"/>
<dbReference type="InterPro" id="IPR036034">
    <property type="entry name" value="PDZ_sf"/>
</dbReference>
<evidence type="ECO:0000313" key="1">
    <source>
        <dbReference type="EMBL" id="KDO21738.1"/>
    </source>
</evidence>
<evidence type="ECO:0000313" key="2">
    <source>
        <dbReference type="Proteomes" id="UP000030745"/>
    </source>
</evidence>
<dbReference type="OMA" id="DIALYTF"/>
<gene>
    <name evidence="1" type="ORF">SPRG_13154</name>
</gene>
<dbReference type="OrthoDB" id="59661at2759"/>
<dbReference type="STRING" id="695850.A0A067BU18"/>
<reference evidence="1 2" key="1">
    <citation type="journal article" date="2013" name="PLoS Genet.">
        <title>Distinctive expansion of potential virulence genes in the genome of the oomycete fish pathogen Saprolegnia parasitica.</title>
        <authorList>
            <person name="Jiang R.H."/>
            <person name="de Bruijn I."/>
            <person name="Haas B.J."/>
            <person name="Belmonte R."/>
            <person name="Lobach L."/>
            <person name="Christie J."/>
            <person name="van den Ackerveken G."/>
            <person name="Bottin A."/>
            <person name="Bulone V."/>
            <person name="Diaz-Moreno S.M."/>
            <person name="Dumas B."/>
            <person name="Fan L."/>
            <person name="Gaulin E."/>
            <person name="Govers F."/>
            <person name="Grenville-Briggs L.J."/>
            <person name="Horner N.R."/>
            <person name="Levin J.Z."/>
            <person name="Mammella M."/>
            <person name="Meijer H.J."/>
            <person name="Morris P."/>
            <person name="Nusbaum C."/>
            <person name="Oome S."/>
            <person name="Phillips A.J."/>
            <person name="van Rooyen D."/>
            <person name="Rzeszutek E."/>
            <person name="Saraiva M."/>
            <person name="Secombes C.J."/>
            <person name="Seidl M.F."/>
            <person name="Snel B."/>
            <person name="Stassen J.H."/>
            <person name="Sykes S."/>
            <person name="Tripathy S."/>
            <person name="van den Berg H."/>
            <person name="Vega-Arreguin J.C."/>
            <person name="Wawra S."/>
            <person name="Young S.K."/>
            <person name="Zeng Q."/>
            <person name="Dieguez-Uribeondo J."/>
            <person name="Russ C."/>
            <person name="Tyler B.M."/>
            <person name="van West P."/>
        </authorList>
    </citation>
    <scope>NUCLEOTIDE SEQUENCE [LARGE SCALE GENOMIC DNA]</scope>
    <source>
        <strain evidence="1 2">CBS 223.65</strain>
    </source>
</reference>
<dbReference type="EMBL" id="KK583281">
    <property type="protein sequence ID" value="KDO21738.1"/>
    <property type="molecule type" value="Genomic_DNA"/>
</dbReference>
<proteinExistence type="predicted"/>
<dbReference type="VEuPathDB" id="FungiDB:SPRG_13154"/>
<dbReference type="KEGG" id="spar:SPRG_13154"/>